<protein>
    <submittedName>
        <fullName evidence="2">Uncharacterized protein</fullName>
    </submittedName>
</protein>
<sequence length="119" mass="13559">MVQKSLSSAYAKLRAFVATMIAKLRYFFVSAFLKLRGFVATMVAGVHNFFVTTIANIRNFFSLVRILYGLVPRLFSLINDLKNIFDSGVAFRRKLRLVLKIFDQLVDLGPIFGGMLHQH</sequence>
<dbReference type="Proteomes" id="UP000886595">
    <property type="component" value="Unassembled WGS sequence"/>
</dbReference>
<dbReference type="EMBL" id="JAAMPC010000003">
    <property type="protein sequence ID" value="KAG2318752.1"/>
    <property type="molecule type" value="Genomic_DNA"/>
</dbReference>
<comment type="caution">
    <text evidence="2">The sequence shown here is derived from an EMBL/GenBank/DDBJ whole genome shotgun (WGS) entry which is preliminary data.</text>
</comment>
<reference evidence="2 3" key="1">
    <citation type="submission" date="2020-02" db="EMBL/GenBank/DDBJ databases">
        <authorList>
            <person name="Ma Q."/>
            <person name="Huang Y."/>
            <person name="Song X."/>
            <person name="Pei D."/>
        </authorList>
    </citation>
    <scope>NUCLEOTIDE SEQUENCE [LARGE SCALE GENOMIC DNA]</scope>
    <source>
        <strain evidence="2">Sxm20200214</strain>
        <tissue evidence="2">Leaf</tissue>
    </source>
</reference>
<organism evidence="2 3">
    <name type="scientific">Brassica carinata</name>
    <name type="common">Ethiopian mustard</name>
    <name type="synonym">Abyssinian cabbage</name>
    <dbReference type="NCBI Taxonomy" id="52824"/>
    <lineage>
        <taxon>Eukaryota</taxon>
        <taxon>Viridiplantae</taxon>
        <taxon>Streptophyta</taxon>
        <taxon>Embryophyta</taxon>
        <taxon>Tracheophyta</taxon>
        <taxon>Spermatophyta</taxon>
        <taxon>Magnoliopsida</taxon>
        <taxon>eudicotyledons</taxon>
        <taxon>Gunneridae</taxon>
        <taxon>Pentapetalae</taxon>
        <taxon>rosids</taxon>
        <taxon>malvids</taxon>
        <taxon>Brassicales</taxon>
        <taxon>Brassicaceae</taxon>
        <taxon>Brassiceae</taxon>
        <taxon>Brassica</taxon>
    </lineage>
</organism>
<accession>A0A8X7VWV6</accession>
<evidence type="ECO:0000313" key="2">
    <source>
        <dbReference type="EMBL" id="KAG2318752.1"/>
    </source>
</evidence>
<proteinExistence type="predicted"/>
<name>A0A8X7VWV6_BRACI</name>
<dbReference type="OrthoDB" id="10498743at2759"/>
<dbReference type="AlphaFoldDB" id="A0A8X7VWV6"/>
<evidence type="ECO:0000256" key="1">
    <source>
        <dbReference type="SAM" id="Phobius"/>
    </source>
</evidence>
<gene>
    <name evidence="2" type="ORF">Bca52824_011965</name>
</gene>
<keyword evidence="1" id="KW-0812">Transmembrane</keyword>
<keyword evidence="1" id="KW-1133">Transmembrane helix</keyword>
<feature type="transmembrane region" description="Helical" evidence="1">
    <location>
        <begin position="38"/>
        <end position="57"/>
    </location>
</feature>
<keyword evidence="1" id="KW-0472">Membrane</keyword>
<evidence type="ECO:0000313" key="3">
    <source>
        <dbReference type="Proteomes" id="UP000886595"/>
    </source>
</evidence>
<keyword evidence="3" id="KW-1185">Reference proteome</keyword>